<dbReference type="Gene3D" id="3.40.50.2300">
    <property type="match status" value="2"/>
</dbReference>
<keyword evidence="7" id="KW-1185">Reference proteome</keyword>
<dbReference type="Pfam" id="PF13407">
    <property type="entry name" value="Peripla_BP_4"/>
    <property type="match status" value="1"/>
</dbReference>
<dbReference type="RefSeq" id="WP_133205637.1">
    <property type="nucleotide sequence ID" value="NZ_SMRU01000023.1"/>
</dbReference>
<dbReference type="InterPro" id="IPR025997">
    <property type="entry name" value="SBP_2_dom"/>
</dbReference>
<dbReference type="SUPFAM" id="SSF53822">
    <property type="entry name" value="Periplasmic binding protein-like I"/>
    <property type="match status" value="1"/>
</dbReference>
<evidence type="ECO:0000256" key="3">
    <source>
        <dbReference type="ARBA" id="ARBA00022729"/>
    </source>
</evidence>
<reference evidence="6 7" key="1">
    <citation type="submission" date="2019-03" db="EMBL/GenBank/DDBJ databases">
        <title>Whole genome sequence of Arthrobacter sp JH1-1.</title>
        <authorList>
            <person name="Trinh H.N."/>
        </authorList>
    </citation>
    <scope>NUCLEOTIDE SEQUENCE [LARGE SCALE GENOMIC DNA]</scope>
    <source>
        <strain evidence="6 7">JH1-1</strain>
    </source>
</reference>
<dbReference type="PROSITE" id="PS51257">
    <property type="entry name" value="PROKAR_LIPOPROTEIN"/>
    <property type="match status" value="1"/>
</dbReference>
<dbReference type="PANTHER" id="PTHR46847:SF1">
    <property type="entry name" value="D-ALLOSE-BINDING PERIPLASMIC PROTEIN-RELATED"/>
    <property type="match status" value="1"/>
</dbReference>
<comment type="caution">
    <text evidence="6">The sequence shown here is derived from an EMBL/GenBank/DDBJ whole genome shotgun (WGS) entry which is preliminary data.</text>
</comment>
<protein>
    <submittedName>
        <fullName evidence="6">Sugar ABC transporter substrate-binding protein</fullName>
    </submittedName>
</protein>
<evidence type="ECO:0000256" key="2">
    <source>
        <dbReference type="ARBA" id="ARBA00007639"/>
    </source>
</evidence>
<feature type="signal peptide" evidence="4">
    <location>
        <begin position="1"/>
        <end position="30"/>
    </location>
</feature>
<sequence length="324" mass="33721">MKVTALIRAAAFATAAAALLSGCASSGGSAASGGATSKGALAMSFPTQDVNIWKQQLDLMQPIVKKAGYELLSDNPNWDIQTQVNDWTSWIQRGDVKAIMGFPVQADSMVSVTAQAKSADIPVIGYAGSWDGTSAKLVLDVKGAGAEVGEAAGKWIKGKFGSQTVEVGLLADTRADLGRLQAAGITEGLKASGANTSVYNLEASSRDDGYKAAQTQLVAHPQTKVWLGIGADMTLGARQAVIDSGVSPSDPSRYVSATDGNDEVYKLIQSGNDIWRETQVWSPEDLAEADAKLLISAAEGTPSGDINVPTRHVTKDTAAGMMSK</sequence>
<feature type="chain" id="PRO_5020858639" evidence="4">
    <location>
        <begin position="31"/>
        <end position="324"/>
    </location>
</feature>
<accession>A0A4R5KBA3</accession>
<evidence type="ECO:0000256" key="4">
    <source>
        <dbReference type="SAM" id="SignalP"/>
    </source>
</evidence>
<dbReference type="OrthoDB" id="4987140at2"/>
<evidence type="ECO:0000259" key="5">
    <source>
        <dbReference type="Pfam" id="PF13407"/>
    </source>
</evidence>
<name>A0A4R5KBA3_9MICC</name>
<dbReference type="GO" id="GO:0030246">
    <property type="term" value="F:carbohydrate binding"/>
    <property type="evidence" value="ECO:0007669"/>
    <property type="project" value="UniProtKB-ARBA"/>
</dbReference>
<proteinExistence type="inferred from homology"/>
<dbReference type="InterPro" id="IPR028082">
    <property type="entry name" value="Peripla_BP_I"/>
</dbReference>
<feature type="domain" description="Periplasmic binding protein" evidence="5">
    <location>
        <begin position="42"/>
        <end position="301"/>
    </location>
</feature>
<organism evidence="6 7">
    <name type="scientific">Arthrobacter terricola</name>
    <dbReference type="NCBI Taxonomy" id="2547396"/>
    <lineage>
        <taxon>Bacteria</taxon>
        <taxon>Bacillati</taxon>
        <taxon>Actinomycetota</taxon>
        <taxon>Actinomycetes</taxon>
        <taxon>Micrococcales</taxon>
        <taxon>Micrococcaceae</taxon>
        <taxon>Arthrobacter</taxon>
    </lineage>
</organism>
<evidence type="ECO:0000313" key="6">
    <source>
        <dbReference type="EMBL" id="TDF92449.1"/>
    </source>
</evidence>
<dbReference type="PANTHER" id="PTHR46847">
    <property type="entry name" value="D-ALLOSE-BINDING PERIPLASMIC PROTEIN-RELATED"/>
    <property type="match status" value="1"/>
</dbReference>
<dbReference type="Proteomes" id="UP000295511">
    <property type="component" value="Unassembled WGS sequence"/>
</dbReference>
<gene>
    <name evidence="6" type="ORF">E1809_18085</name>
</gene>
<keyword evidence="3 4" id="KW-0732">Signal</keyword>
<evidence type="ECO:0000313" key="7">
    <source>
        <dbReference type="Proteomes" id="UP000295511"/>
    </source>
</evidence>
<dbReference type="AlphaFoldDB" id="A0A4R5KBA3"/>
<comment type="similarity">
    <text evidence="2">Belongs to the bacterial solute-binding protein 2 family.</text>
</comment>
<evidence type="ECO:0000256" key="1">
    <source>
        <dbReference type="ARBA" id="ARBA00004196"/>
    </source>
</evidence>
<comment type="subcellular location">
    <subcellularLocation>
        <location evidence="1">Cell envelope</location>
    </subcellularLocation>
</comment>
<dbReference type="EMBL" id="SMRU01000023">
    <property type="protein sequence ID" value="TDF92449.1"/>
    <property type="molecule type" value="Genomic_DNA"/>
</dbReference>
<dbReference type="GO" id="GO:0030313">
    <property type="term" value="C:cell envelope"/>
    <property type="evidence" value="ECO:0007669"/>
    <property type="project" value="UniProtKB-SubCell"/>
</dbReference>